<gene>
    <name evidence="1" type="ORF">K3G42_027427</name>
</gene>
<dbReference type="Proteomes" id="UP000827872">
    <property type="component" value="Linkage Group LG08"/>
</dbReference>
<evidence type="ECO:0000313" key="1">
    <source>
        <dbReference type="EMBL" id="KAH8002716.1"/>
    </source>
</evidence>
<evidence type="ECO:0000313" key="2">
    <source>
        <dbReference type="Proteomes" id="UP000827872"/>
    </source>
</evidence>
<proteinExistence type="predicted"/>
<reference evidence="1" key="1">
    <citation type="submission" date="2021-08" db="EMBL/GenBank/DDBJ databases">
        <title>The first chromosome-level gecko genome reveals the dynamic sex chromosomes of Neotropical dwarf geckos (Sphaerodactylidae: Sphaerodactylus).</title>
        <authorList>
            <person name="Pinto B.J."/>
            <person name="Keating S.E."/>
            <person name="Gamble T."/>
        </authorList>
    </citation>
    <scope>NUCLEOTIDE SEQUENCE</scope>
    <source>
        <strain evidence="1">TG3544</strain>
    </source>
</reference>
<comment type="caution">
    <text evidence="1">The sequence shown here is derived from an EMBL/GenBank/DDBJ whole genome shotgun (WGS) entry which is preliminary data.</text>
</comment>
<sequence>MSLIWTVTKYNGRKNKRGGPGDKKRQRGKKKSVNKEWQPDCRRGGGGGNRSMMKKIDAIPQPVVSWKTKMRQKTSHRGKVNWGSGNKVTLPGKWSATGKNQQNVQGNQSGVAVEPMQPISGLVEQDEGPRRSEHDSLDTNIKETAEKKVDGADKETKSSTGMSSSGKEVSLKPLQTPHATPDDNGEGLMHLIPESQPEDPGGGAPKIKEDIIPEAPDCAVVLLIRASTLIPPLPDPPDQPKAQHPEPLQAETAVLLQSHAGGVENSNRPSSQGFDTSSEIDSSDGTEGSEADLEDR</sequence>
<accession>A0ACB8FBW1</accession>
<protein>
    <submittedName>
        <fullName evidence="1">Uncharacterized protein</fullName>
    </submittedName>
</protein>
<organism evidence="1 2">
    <name type="scientific">Sphaerodactylus townsendi</name>
    <dbReference type="NCBI Taxonomy" id="933632"/>
    <lineage>
        <taxon>Eukaryota</taxon>
        <taxon>Metazoa</taxon>
        <taxon>Chordata</taxon>
        <taxon>Craniata</taxon>
        <taxon>Vertebrata</taxon>
        <taxon>Euteleostomi</taxon>
        <taxon>Lepidosauria</taxon>
        <taxon>Squamata</taxon>
        <taxon>Bifurcata</taxon>
        <taxon>Gekkota</taxon>
        <taxon>Sphaerodactylidae</taxon>
        <taxon>Sphaerodactylus</taxon>
    </lineage>
</organism>
<keyword evidence="2" id="KW-1185">Reference proteome</keyword>
<name>A0ACB8FBW1_9SAUR</name>
<dbReference type="EMBL" id="CM037621">
    <property type="protein sequence ID" value="KAH8002716.1"/>
    <property type="molecule type" value="Genomic_DNA"/>
</dbReference>